<evidence type="ECO:0000313" key="3">
    <source>
        <dbReference type="Proteomes" id="UP000215914"/>
    </source>
</evidence>
<dbReference type="EMBL" id="MNCJ02000319">
    <property type="protein sequence ID" value="KAF5811448.1"/>
    <property type="molecule type" value="Genomic_DNA"/>
</dbReference>
<gene>
    <name evidence="2" type="ORF">HannXRQ_Chr04g0119661</name>
    <name evidence="1" type="ORF">HanXRQr2_Chr04g0181461</name>
</gene>
<dbReference type="Proteomes" id="UP000215914">
    <property type="component" value="Chromosome 4"/>
</dbReference>
<dbReference type="AlphaFoldDB" id="A0A251V1D3"/>
<name>A0A251V1D3_HELAN</name>
<keyword evidence="3" id="KW-1185">Reference proteome</keyword>
<reference evidence="1 3" key="1">
    <citation type="journal article" date="2017" name="Nature">
        <title>The sunflower genome provides insights into oil metabolism, flowering and Asterid evolution.</title>
        <authorList>
            <person name="Badouin H."/>
            <person name="Gouzy J."/>
            <person name="Grassa C.J."/>
            <person name="Murat F."/>
            <person name="Staton S.E."/>
            <person name="Cottret L."/>
            <person name="Lelandais-Briere C."/>
            <person name="Owens G.L."/>
            <person name="Carrere S."/>
            <person name="Mayjonade B."/>
            <person name="Legrand L."/>
            <person name="Gill N."/>
            <person name="Kane N.C."/>
            <person name="Bowers J.E."/>
            <person name="Hubner S."/>
            <person name="Bellec A."/>
            <person name="Berard A."/>
            <person name="Berges H."/>
            <person name="Blanchet N."/>
            <person name="Boniface M.C."/>
            <person name="Brunel D."/>
            <person name="Catrice O."/>
            <person name="Chaidir N."/>
            <person name="Claudel C."/>
            <person name="Donnadieu C."/>
            <person name="Faraut T."/>
            <person name="Fievet G."/>
            <person name="Helmstetter N."/>
            <person name="King M."/>
            <person name="Knapp S.J."/>
            <person name="Lai Z."/>
            <person name="Le Paslier M.C."/>
            <person name="Lippi Y."/>
            <person name="Lorenzon L."/>
            <person name="Mandel J.R."/>
            <person name="Marage G."/>
            <person name="Marchand G."/>
            <person name="Marquand E."/>
            <person name="Bret-Mestries E."/>
            <person name="Morien E."/>
            <person name="Nambeesan S."/>
            <person name="Nguyen T."/>
            <person name="Pegot-Espagnet P."/>
            <person name="Pouilly N."/>
            <person name="Raftis F."/>
            <person name="Sallet E."/>
            <person name="Schiex T."/>
            <person name="Thomas J."/>
            <person name="Vandecasteele C."/>
            <person name="Vares D."/>
            <person name="Vear F."/>
            <person name="Vautrin S."/>
            <person name="Crespi M."/>
            <person name="Mangin B."/>
            <person name="Burke J.M."/>
            <person name="Salse J."/>
            <person name="Munos S."/>
            <person name="Vincourt P."/>
            <person name="Rieseberg L.H."/>
            <person name="Langlade N.B."/>
        </authorList>
    </citation>
    <scope>NUCLEOTIDE SEQUENCE [LARGE SCALE GENOMIC DNA]</scope>
    <source>
        <strain evidence="3">cv. SF193</strain>
        <tissue evidence="1">Leaves</tissue>
    </source>
</reference>
<dbReference type="Gramene" id="mRNA:HanXRQr2_Chr04g0181461">
    <property type="protein sequence ID" value="CDS:HanXRQr2_Chr04g0181461.1"/>
    <property type="gene ID" value="HanXRQr2_Chr04g0181461"/>
</dbReference>
<evidence type="ECO:0000313" key="1">
    <source>
        <dbReference type="EMBL" id="KAF5811448.1"/>
    </source>
</evidence>
<sequence>MIWYMYYFFCKNSACTQISYAIFFLEKLKDFVLFSLLHLPIKQYTLSSLNCPTQHHLPLKFWPNMTITAIASQPSPHPPPTLVSYSF</sequence>
<dbReference type="InParanoid" id="A0A251V1D3"/>
<protein>
    <submittedName>
        <fullName evidence="2">Uncharacterized protein</fullName>
    </submittedName>
</protein>
<reference evidence="1" key="3">
    <citation type="submission" date="2020-06" db="EMBL/GenBank/DDBJ databases">
        <title>Helianthus annuus Genome sequencing and assembly Release 2.</title>
        <authorList>
            <person name="Gouzy J."/>
            <person name="Langlade N."/>
            <person name="Munos S."/>
        </authorList>
    </citation>
    <scope>NUCLEOTIDE SEQUENCE</scope>
    <source>
        <tissue evidence="1">Leaves</tissue>
    </source>
</reference>
<organism evidence="2 3">
    <name type="scientific">Helianthus annuus</name>
    <name type="common">Common sunflower</name>
    <dbReference type="NCBI Taxonomy" id="4232"/>
    <lineage>
        <taxon>Eukaryota</taxon>
        <taxon>Viridiplantae</taxon>
        <taxon>Streptophyta</taxon>
        <taxon>Embryophyta</taxon>
        <taxon>Tracheophyta</taxon>
        <taxon>Spermatophyta</taxon>
        <taxon>Magnoliopsida</taxon>
        <taxon>eudicotyledons</taxon>
        <taxon>Gunneridae</taxon>
        <taxon>Pentapetalae</taxon>
        <taxon>asterids</taxon>
        <taxon>campanulids</taxon>
        <taxon>Asterales</taxon>
        <taxon>Asteraceae</taxon>
        <taxon>Asteroideae</taxon>
        <taxon>Heliantheae alliance</taxon>
        <taxon>Heliantheae</taxon>
        <taxon>Helianthus</taxon>
    </lineage>
</organism>
<evidence type="ECO:0000313" key="2">
    <source>
        <dbReference type="EMBL" id="OTG29204.1"/>
    </source>
</evidence>
<dbReference type="EMBL" id="CM007893">
    <property type="protein sequence ID" value="OTG29204.1"/>
    <property type="molecule type" value="Genomic_DNA"/>
</dbReference>
<accession>A0A251V1D3</accession>
<proteinExistence type="predicted"/>
<reference evidence="2" key="2">
    <citation type="submission" date="2017-02" db="EMBL/GenBank/DDBJ databases">
        <title>Sunflower complete genome.</title>
        <authorList>
            <person name="Langlade N."/>
            <person name="Munos S."/>
        </authorList>
    </citation>
    <scope>NUCLEOTIDE SEQUENCE [LARGE SCALE GENOMIC DNA]</scope>
    <source>
        <tissue evidence="2">Leaves</tissue>
    </source>
</reference>